<gene>
    <name evidence="1" type="ORF">TRIP_D300219</name>
</gene>
<accession>A0A653ABL6</accession>
<dbReference type="AlphaFoldDB" id="A0A653ABL6"/>
<dbReference type="EMBL" id="UPXZ01000024">
    <property type="protein sequence ID" value="VBB45396.1"/>
    <property type="molecule type" value="Genomic_DNA"/>
</dbReference>
<evidence type="ECO:0000313" key="1">
    <source>
        <dbReference type="EMBL" id="VBB45396.1"/>
    </source>
</evidence>
<sequence>MEFLISDNNVLDYCLSIETEQAGMINERKNAMQELLGAIAMPIYLSDITEISVKKVSSDFILTLDVKKQLRLLSKYLSKVALKYQHLQDSIFHSIILLFGMCSSRPAYIYAAIFGSSSTRIFS</sequence>
<protein>
    <submittedName>
        <fullName evidence="1">Uncharacterized protein</fullName>
    </submittedName>
</protein>
<organism evidence="1">
    <name type="scientific">uncultured Paludibacter sp</name>
    <dbReference type="NCBI Taxonomy" id="497635"/>
    <lineage>
        <taxon>Bacteria</taxon>
        <taxon>Pseudomonadati</taxon>
        <taxon>Bacteroidota</taxon>
        <taxon>Bacteroidia</taxon>
        <taxon>Bacteroidales</taxon>
        <taxon>Paludibacteraceae</taxon>
        <taxon>Paludibacter</taxon>
        <taxon>environmental samples</taxon>
    </lineage>
</organism>
<reference evidence="1" key="1">
    <citation type="submission" date="2018-07" db="EMBL/GenBank/DDBJ databases">
        <authorList>
            <consortium name="Genoscope - CEA"/>
            <person name="William W."/>
        </authorList>
    </citation>
    <scope>NUCLEOTIDE SEQUENCE</scope>
    <source>
        <strain evidence="1">IK1</strain>
    </source>
</reference>
<name>A0A653ABL6_9BACT</name>
<proteinExistence type="predicted"/>